<sequence length="236" mass="26129">MKVLAMDTSSSVATVAIVSDDKVEGEIYLNHKMQHSVILFPMIEKLLKITENSLQDIDIIAVSGGPGSFTGLRIGVAAAKGMVQGSNKTFITVSSLEAMAYQQSCFDGVICPIMDALRDNVYTAVYEFKDGELINTMPIDALHIDELLDKLEAYSKILFCGDAVSIHIGRIKDRLKDKALFSTQNNMLPRASSIGEIALKKYSKGEISDIYTFSPLYIRKSQAEREYEKRTGEKIE</sequence>
<organism evidence="2 3">
    <name type="scientific">Caloramator proteoclasticus DSM 10124</name>
    <dbReference type="NCBI Taxonomy" id="1121262"/>
    <lineage>
        <taxon>Bacteria</taxon>
        <taxon>Bacillati</taxon>
        <taxon>Bacillota</taxon>
        <taxon>Clostridia</taxon>
        <taxon>Eubacteriales</taxon>
        <taxon>Clostridiaceae</taxon>
        <taxon>Caloramator</taxon>
    </lineage>
</organism>
<dbReference type="InterPro" id="IPR043129">
    <property type="entry name" value="ATPase_NBD"/>
</dbReference>
<dbReference type="AlphaFoldDB" id="A0A1M4VKI3"/>
<protein>
    <submittedName>
        <fullName evidence="2">tRNA threonylcarbamoyl adenosine modification protein YeaZ</fullName>
    </submittedName>
</protein>
<proteinExistence type="predicted"/>
<dbReference type="PANTHER" id="PTHR11735:SF11">
    <property type="entry name" value="TRNA THREONYLCARBAMOYLADENOSINE BIOSYNTHESIS PROTEIN TSAB"/>
    <property type="match status" value="1"/>
</dbReference>
<dbReference type="NCBIfam" id="TIGR03725">
    <property type="entry name" value="T6A_YeaZ"/>
    <property type="match status" value="1"/>
</dbReference>
<dbReference type="InterPro" id="IPR000905">
    <property type="entry name" value="Gcp-like_dom"/>
</dbReference>
<dbReference type="InterPro" id="IPR022496">
    <property type="entry name" value="T6A_TsaB"/>
</dbReference>
<evidence type="ECO:0000259" key="1">
    <source>
        <dbReference type="Pfam" id="PF00814"/>
    </source>
</evidence>
<dbReference type="GO" id="GO:0002949">
    <property type="term" value="P:tRNA threonylcarbamoyladenosine modification"/>
    <property type="evidence" value="ECO:0007669"/>
    <property type="project" value="InterPro"/>
</dbReference>
<keyword evidence="3" id="KW-1185">Reference proteome</keyword>
<dbReference type="Gene3D" id="3.30.420.40">
    <property type="match status" value="2"/>
</dbReference>
<dbReference type="Pfam" id="PF00814">
    <property type="entry name" value="TsaD"/>
    <property type="match status" value="1"/>
</dbReference>
<dbReference type="PANTHER" id="PTHR11735">
    <property type="entry name" value="TRNA N6-ADENOSINE THREONYLCARBAMOYLTRANSFERASE"/>
    <property type="match status" value="1"/>
</dbReference>
<dbReference type="RefSeq" id="WP_073248099.1">
    <property type="nucleotide sequence ID" value="NZ_FQVG01000012.1"/>
</dbReference>
<dbReference type="CDD" id="cd24032">
    <property type="entry name" value="ASKHA_NBD_TsaB"/>
    <property type="match status" value="1"/>
</dbReference>
<dbReference type="EMBL" id="FQVG01000012">
    <property type="protein sequence ID" value="SHE69566.1"/>
    <property type="molecule type" value="Genomic_DNA"/>
</dbReference>
<reference evidence="3" key="1">
    <citation type="submission" date="2016-11" db="EMBL/GenBank/DDBJ databases">
        <authorList>
            <person name="Varghese N."/>
            <person name="Submissions S."/>
        </authorList>
    </citation>
    <scope>NUCLEOTIDE SEQUENCE [LARGE SCALE GENOMIC DNA]</scope>
    <source>
        <strain evidence="3">DSM 10124</strain>
    </source>
</reference>
<accession>A0A1M4VKI3</accession>
<gene>
    <name evidence="2" type="ORF">SAMN02746091_00927</name>
</gene>
<name>A0A1M4VKI3_9CLOT</name>
<dbReference type="GO" id="GO:0005829">
    <property type="term" value="C:cytosol"/>
    <property type="evidence" value="ECO:0007669"/>
    <property type="project" value="TreeGrafter"/>
</dbReference>
<evidence type="ECO:0000313" key="3">
    <source>
        <dbReference type="Proteomes" id="UP000184423"/>
    </source>
</evidence>
<dbReference type="SUPFAM" id="SSF53067">
    <property type="entry name" value="Actin-like ATPase domain"/>
    <property type="match status" value="2"/>
</dbReference>
<feature type="domain" description="Gcp-like" evidence="1">
    <location>
        <begin position="34"/>
        <end position="226"/>
    </location>
</feature>
<evidence type="ECO:0000313" key="2">
    <source>
        <dbReference type="EMBL" id="SHE69566.1"/>
    </source>
</evidence>
<dbReference type="Proteomes" id="UP000184423">
    <property type="component" value="Unassembled WGS sequence"/>
</dbReference>